<gene>
    <name evidence="2" type="ORF">HY618_02745</name>
</gene>
<evidence type="ECO:0000256" key="1">
    <source>
        <dbReference type="SAM" id="MobiDB-lite"/>
    </source>
</evidence>
<dbReference type="EMBL" id="JACQRX010000123">
    <property type="protein sequence ID" value="MBI4251352.1"/>
    <property type="molecule type" value="Genomic_DNA"/>
</dbReference>
<accession>A0A932ZSM7</accession>
<evidence type="ECO:0000313" key="2">
    <source>
        <dbReference type="EMBL" id="MBI4251352.1"/>
    </source>
</evidence>
<dbReference type="AlphaFoldDB" id="A0A932ZSM7"/>
<protein>
    <submittedName>
        <fullName evidence="2">SCO1664 family protein</fullName>
    </submittedName>
</protein>
<organism evidence="2 3">
    <name type="scientific">Tectimicrobiota bacterium</name>
    <dbReference type="NCBI Taxonomy" id="2528274"/>
    <lineage>
        <taxon>Bacteria</taxon>
        <taxon>Pseudomonadati</taxon>
        <taxon>Nitrospinota/Tectimicrobiota group</taxon>
        <taxon>Candidatus Tectimicrobiota</taxon>
    </lineage>
</organism>
<feature type="region of interest" description="Disordered" evidence="1">
    <location>
        <begin position="1"/>
        <end position="21"/>
    </location>
</feature>
<reference evidence="2" key="1">
    <citation type="submission" date="2020-07" db="EMBL/GenBank/DDBJ databases">
        <title>Huge and variable diversity of episymbiotic CPR bacteria and DPANN archaea in groundwater ecosystems.</title>
        <authorList>
            <person name="He C.Y."/>
            <person name="Keren R."/>
            <person name="Whittaker M."/>
            <person name="Farag I.F."/>
            <person name="Doudna J."/>
            <person name="Cate J.H.D."/>
            <person name="Banfield J.F."/>
        </authorList>
    </citation>
    <scope>NUCLEOTIDE SEQUENCE</scope>
    <source>
        <strain evidence="2">NC_groundwater_1370_Ag_S-0.2um_69_93</strain>
    </source>
</reference>
<dbReference type="Proteomes" id="UP000752292">
    <property type="component" value="Unassembled WGS sequence"/>
</dbReference>
<comment type="caution">
    <text evidence="2">The sequence shown here is derived from an EMBL/GenBank/DDBJ whole genome shotgun (WGS) entry which is preliminary data.</text>
</comment>
<evidence type="ECO:0000313" key="3">
    <source>
        <dbReference type="Proteomes" id="UP000752292"/>
    </source>
</evidence>
<name>A0A932ZSM7_UNCTE</name>
<sequence>MTPKAHRTPKAAPGPHAGRRFTPEEAEDLLLGAEVEGGELIPQGSNYAFAVQLKSGGVAFYGVYKPASGERPLWDFPYGTLHRRERCSFLVSRFLGWGFVPPTVIRGGPHGEGSMQLYIPPADNSSYFTLREEGRPELPLVAAFDLIVNNTDRKGGHCFKGLDGRIWAIDHGLTFHSEPKLRTVIWDFAGQRLPGGPVEDLRRLAAALGDAASPLRRELESLLDPGEVDTFRRRVRAFARDPKFPTPQEYRSVPWPLL</sequence>
<proteinExistence type="predicted"/>